<dbReference type="PRINTS" id="PR00032">
    <property type="entry name" value="HTHARAC"/>
</dbReference>
<dbReference type="InterPro" id="IPR050204">
    <property type="entry name" value="AraC_XylS_family_regulators"/>
</dbReference>
<evidence type="ECO:0000259" key="4">
    <source>
        <dbReference type="PROSITE" id="PS01124"/>
    </source>
</evidence>
<dbReference type="EMBL" id="JACEIB010000003">
    <property type="protein sequence ID" value="MBA2933712.1"/>
    <property type="molecule type" value="Genomic_DNA"/>
</dbReference>
<dbReference type="Gene3D" id="1.10.10.60">
    <property type="entry name" value="Homeodomain-like"/>
    <property type="match status" value="2"/>
</dbReference>
<protein>
    <submittedName>
        <fullName evidence="5">Helix-turn-helix transcriptional regulator</fullName>
    </submittedName>
</protein>
<reference evidence="5 6" key="1">
    <citation type="submission" date="2020-07" db="EMBL/GenBank/DDBJ databases">
        <authorList>
            <person name="Sun Q."/>
        </authorList>
    </citation>
    <scope>NUCLEOTIDE SEQUENCE [LARGE SCALE GENOMIC DNA]</scope>
    <source>
        <strain evidence="5 6">CGMCC 1.13654</strain>
    </source>
</reference>
<dbReference type="InterPro" id="IPR018062">
    <property type="entry name" value="HTH_AraC-typ_CS"/>
</dbReference>
<dbReference type="InterPro" id="IPR020449">
    <property type="entry name" value="Tscrpt_reg_AraC-type_HTH"/>
</dbReference>
<dbReference type="PANTHER" id="PTHR46796">
    <property type="entry name" value="HTH-TYPE TRANSCRIPTIONAL ACTIVATOR RHAS-RELATED"/>
    <property type="match status" value="1"/>
</dbReference>
<evidence type="ECO:0000256" key="2">
    <source>
        <dbReference type="ARBA" id="ARBA00023125"/>
    </source>
</evidence>
<keyword evidence="2" id="KW-0238">DNA-binding</keyword>
<dbReference type="PROSITE" id="PS01124">
    <property type="entry name" value="HTH_ARAC_FAMILY_2"/>
    <property type="match status" value="1"/>
</dbReference>
<name>A0A838L544_9SPHN</name>
<dbReference type="PROSITE" id="PS00041">
    <property type="entry name" value="HTH_ARAC_FAMILY_1"/>
    <property type="match status" value="1"/>
</dbReference>
<evidence type="ECO:0000256" key="1">
    <source>
        <dbReference type="ARBA" id="ARBA00023015"/>
    </source>
</evidence>
<organism evidence="5 6">
    <name type="scientific">Sphingomonas chungangi</name>
    <dbReference type="NCBI Taxonomy" id="2683589"/>
    <lineage>
        <taxon>Bacteria</taxon>
        <taxon>Pseudomonadati</taxon>
        <taxon>Pseudomonadota</taxon>
        <taxon>Alphaproteobacteria</taxon>
        <taxon>Sphingomonadales</taxon>
        <taxon>Sphingomonadaceae</taxon>
        <taxon>Sphingomonas</taxon>
    </lineage>
</organism>
<keyword evidence="3" id="KW-0804">Transcription</keyword>
<sequence length="292" mass="32507">MGQISNVYDVPETTAMECRVSGRIALERATVEIHHYRFRGPQGGVFRSRRGFLDLALSPRPGTPQGAYPAIAGSAPQPLGDIIFIPANQELETEWGEGEQTSVCCAFDRVDVDGEGHILDSAALEASLDVRNVYVRDALQRLAREIENPGLCSALLAEAIWTELAIELHRYLMRPREASPGSLSRLSTTQLRRIDEMIDRPGRLPTIAELAKLCDVSTRHFFRIFRASTGRTLAGYATEKRIDRAKQLLSSPRPAVKEVAWRCGFETPAAFSAAFRRSVGITPMEFRQSRKH</sequence>
<dbReference type="PANTHER" id="PTHR46796:SF6">
    <property type="entry name" value="ARAC SUBFAMILY"/>
    <property type="match status" value="1"/>
</dbReference>
<evidence type="ECO:0000313" key="5">
    <source>
        <dbReference type="EMBL" id="MBA2933712.1"/>
    </source>
</evidence>
<dbReference type="GO" id="GO:0003700">
    <property type="term" value="F:DNA-binding transcription factor activity"/>
    <property type="evidence" value="ECO:0007669"/>
    <property type="project" value="InterPro"/>
</dbReference>
<keyword evidence="1" id="KW-0805">Transcription regulation</keyword>
<proteinExistence type="predicted"/>
<accession>A0A838L544</accession>
<dbReference type="RefSeq" id="WP_160363517.1">
    <property type="nucleotide sequence ID" value="NZ_JACEIB010000003.1"/>
</dbReference>
<dbReference type="SUPFAM" id="SSF46689">
    <property type="entry name" value="Homeodomain-like"/>
    <property type="match status" value="2"/>
</dbReference>
<dbReference type="InterPro" id="IPR009057">
    <property type="entry name" value="Homeodomain-like_sf"/>
</dbReference>
<dbReference type="SMART" id="SM00342">
    <property type="entry name" value="HTH_ARAC"/>
    <property type="match status" value="1"/>
</dbReference>
<feature type="domain" description="HTH araC/xylS-type" evidence="4">
    <location>
        <begin position="188"/>
        <end position="289"/>
    </location>
</feature>
<evidence type="ECO:0000256" key="3">
    <source>
        <dbReference type="ARBA" id="ARBA00023163"/>
    </source>
</evidence>
<gene>
    <name evidence="5" type="ORF">HZF05_06325</name>
</gene>
<dbReference type="Pfam" id="PF12833">
    <property type="entry name" value="HTH_18"/>
    <property type="match status" value="1"/>
</dbReference>
<evidence type="ECO:0000313" key="6">
    <source>
        <dbReference type="Proteomes" id="UP000570166"/>
    </source>
</evidence>
<dbReference type="Proteomes" id="UP000570166">
    <property type="component" value="Unassembled WGS sequence"/>
</dbReference>
<dbReference type="AlphaFoldDB" id="A0A838L544"/>
<keyword evidence="6" id="KW-1185">Reference proteome</keyword>
<comment type="caution">
    <text evidence="5">The sequence shown here is derived from an EMBL/GenBank/DDBJ whole genome shotgun (WGS) entry which is preliminary data.</text>
</comment>
<dbReference type="InterPro" id="IPR018060">
    <property type="entry name" value="HTH_AraC"/>
</dbReference>
<dbReference type="GO" id="GO:0043565">
    <property type="term" value="F:sequence-specific DNA binding"/>
    <property type="evidence" value="ECO:0007669"/>
    <property type="project" value="InterPro"/>
</dbReference>